<evidence type="ECO:0000313" key="2">
    <source>
        <dbReference type="Proteomes" id="UP001370490"/>
    </source>
</evidence>
<evidence type="ECO:0000313" key="1">
    <source>
        <dbReference type="EMBL" id="KAK6927843.1"/>
    </source>
</evidence>
<name>A0AAN8ZBS8_9MAGN</name>
<accession>A0AAN8ZBS8</accession>
<dbReference type="EMBL" id="JBAMMX010000014">
    <property type="protein sequence ID" value="KAK6927843.1"/>
    <property type="molecule type" value="Genomic_DNA"/>
</dbReference>
<comment type="caution">
    <text evidence="1">The sequence shown here is derived from an EMBL/GenBank/DDBJ whole genome shotgun (WGS) entry which is preliminary data.</text>
</comment>
<dbReference type="Proteomes" id="UP001370490">
    <property type="component" value="Unassembled WGS sequence"/>
</dbReference>
<sequence length="22" mass="2337">MAFTASKVSNSPVVTERAIISK</sequence>
<keyword evidence="2" id="KW-1185">Reference proteome</keyword>
<gene>
    <name evidence="1" type="ORF">RJ641_006434</name>
</gene>
<dbReference type="AlphaFoldDB" id="A0AAN8ZBS8"/>
<protein>
    <submittedName>
        <fullName evidence="1">Uncharacterized protein</fullName>
    </submittedName>
</protein>
<proteinExistence type="predicted"/>
<reference evidence="1 2" key="1">
    <citation type="submission" date="2023-12" db="EMBL/GenBank/DDBJ databases">
        <title>A high-quality genome assembly for Dillenia turbinata (Dilleniales).</title>
        <authorList>
            <person name="Chanderbali A."/>
        </authorList>
    </citation>
    <scope>NUCLEOTIDE SEQUENCE [LARGE SCALE GENOMIC DNA]</scope>
    <source>
        <strain evidence="1">LSX21</strain>
        <tissue evidence="1">Leaf</tissue>
    </source>
</reference>
<organism evidence="1 2">
    <name type="scientific">Dillenia turbinata</name>
    <dbReference type="NCBI Taxonomy" id="194707"/>
    <lineage>
        <taxon>Eukaryota</taxon>
        <taxon>Viridiplantae</taxon>
        <taxon>Streptophyta</taxon>
        <taxon>Embryophyta</taxon>
        <taxon>Tracheophyta</taxon>
        <taxon>Spermatophyta</taxon>
        <taxon>Magnoliopsida</taxon>
        <taxon>eudicotyledons</taxon>
        <taxon>Gunneridae</taxon>
        <taxon>Pentapetalae</taxon>
        <taxon>Dilleniales</taxon>
        <taxon>Dilleniaceae</taxon>
        <taxon>Dillenia</taxon>
    </lineage>
</organism>